<sequence>MIPLNNARQILTVISTIGQNPSATHLNIGQSADSVKDTLIFLHKFQYIETNFTGVNFRNIDFSVYASEEVQYDFSTFLCNYPDLNFNTLGYIGQHIKYSYISNPLFQIFPNDLDGPAGSPCLQSFFNSLSRENNNEDIFTIDFETINFLTDQTLIQEDINFLRTIFDINSESEDEENLLFFDWLNFPVNSTDIISVCDNISHLTLKSINYFNYYNTIFYLYENIDLVNLNNLILPAYNRMFNITNINNEFNSLNELISLKHDIIRFNTQYIINIKNCLFSKNNSFDETIIENIIDFSVDFEMLVEYGLILLS</sequence>
<dbReference type="EMBL" id="AY534144">
    <property type="protein sequence ID" value="AAT40679.1"/>
    <property type="molecule type" value="Genomic_DNA"/>
</dbReference>
<geneLocation type="mitochondrion" evidence="1"/>
<dbReference type="GeneID" id="2886147"/>
<evidence type="ECO:0000313" key="1">
    <source>
        <dbReference type="EMBL" id="AAT40679.1"/>
    </source>
</evidence>
<accession>Q6E7A6</accession>
<dbReference type="AlphaFoldDB" id="Q6E7A6"/>
<reference evidence="1" key="1">
    <citation type="journal article" date="2004" name="Mycologia">
        <title>The mitochondrial genome of Saprolegnia ferax: organization, gene content and nucleotide sequence.</title>
        <authorList>
            <person name="Grayburn W.S."/>
            <person name="Hudspeth D.S.S."/>
            <person name="Gane M.K."/>
            <person name="Hudspeth M.E.S."/>
        </authorList>
    </citation>
    <scope>NUCLEOTIDE SEQUENCE</scope>
    <source>
        <strain evidence="1">ATCC 36051</strain>
    </source>
</reference>
<name>Q6E7A6_SAPFE</name>
<organism evidence="1">
    <name type="scientific">Saprolegnia ferax</name>
    <dbReference type="NCBI Taxonomy" id="4770"/>
    <lineage>
        <taxon>Eukaryota</taxon>
        <taxon>Sar</taxon>
        <taxon>Stramenopiles</taxon>
        <taxon>Oomycota</taxon>
        <taxon>Saprolegniomycetes</taxon>
        <taxon>Saprolegniales</taxon>
        <taxon>Saprolegniaceae</taxon>
        <taxon>Saprolegnia</taxon>
    </lineage>
</organism>
<protein>
    <submittedName>
        <fullName evidence="1">Uncharacterized protein orf312</fullName>
    </submittedName>
</protein>
<keyword evidence="1" id="KW-0496">Mitochondrion</keyword>
<proteinExistence type="predicted"/>
<gene>
    <name evidence="1" type="primary">orf312</name>
</gene>
<dbReference type="RefSeq" id="YP_052883.1">
    <property type="nucleotide sequence ID" value="NC_005984.1"/>
</dbReference>